<protein>
    <submittedName>
        <fullName evidence="2">Uncharacterized protein</fullName>
    </submittedName>
</protein>
<evidence type="ECO:0000313" key="3">
    <source>
        <dbReference type="Proteomes" id="UP000306477"/>
    </source>
</evidence>
<sequence>MNVKKGIVAIAIFAFLFIGAWVIHEQTKREYGENQQQFQIQTIHSTQIPEKSKVYPKFKPREYIRIER</sequence>
<gene>
    <name evidence="2" type="ORF">E1I69_19875</name>
</gene>
<keyword evidence="1" id="KW-0812">Transmembrane</keyword>
<keyword evidence="3" id="KW-1185">Reference proteome</keyword>
<reference evidence="2 3" key="1">
    <citation type="journal article" date="2019" name="Indoor Air">
        <title>Impacts of indoor surface finishes on bacterial viability.</title>
        <authorList>
            <person name="Hu J."/>
            <person name="Maamar S.B."/>
            <person name="Glawe A.J."/>
            <person name="Gottel N."/>
            <person name="Gilbert J.A."/>
            <person name="Hartmann E.M."/>
        </authorList>
    </citation>
    <scope>NUCLEOTIDE SEQUENCE [LARGE SCALE GENOMIC DNA]</scope>
    <source>
        <strain evidence="2 3">AF060A6</strain>
    </source>
</reference>
<dbReference type="STRING" id="1033734.GCA_000285535_01701"/>
<name>A0A4S3PL43_9BACI</name>
<organism evidence="2 3">
    <name type="scientific">Bacillus timonensis</name>
    <dbReference type="NCBI Taxonomy" id="1033734"/>
    <lineage>
        <taxon>Bacteria</taxon>
        <taxon>Bacillati</taxon>
        <taxon>Bacillota</taxon>
        <taxon>Bacilli</taxon>
        <taxon>Bacillales</taxon>
        <taxon>Bacillaceae</taxon>
        <taxon>Bacillus</taxon>
    </lineage>
</organism>
<feature type="transmembrane region" description="Helical" evidence="1">
    <location>
        <begin position="6"/>
        <end position="23"/>
    </location>
</feature>
<accession>A0A4S3PL43</accession>
<dbReference type="AlphaFoldDB" id="A0A4S3PL43"/>
<evidence type="ECO:0000256" key="1">
    <source>
        <dbReference type="SAM" id="Phobius"/>
    </source>
</evidence>
<keyword evidence="1" id="KW-1133">Transmembrane helix</keyword>
<dbReference type="OrthoDB" id="2943498at2"/>
<keyword evidence="1" id="KW-0472">Membrane</keyword>
<dbReference type="Proteomes" id="UP000306477">
    <property type="component" value="Unassembled WGS sequence"/>
</dbReference>
<dbReference type="EMBL" id="SLUB01000053">
    <property type="protein sequence ID" value="THE10139.1"/>
    <property type="molecule type" value="Genomic_DNA"/>
</dbReference>
<proteinExistence type="predicted"/>
<comment type="caution">
    <text evidence="2">The sequence shown here is derived from an EMBL/GenBank/DDBJ whole genome shotgun (WGS) entry which is preliminary data.</text>
</comment>
<evidence type="ECO:0000313" key="2">
    <source>
        <dbReference type="EMBL" id="THE10139.1"/>
    </source>
</evidence>
<dbReference type="RefSeq" id="WP_136381311.1">
    <property type="nucleotide sequence ID" value="NZ_SLUB01000053.1"/>
</dbReference>